<dbReference type="InterPro" id="IPR016171">
    <property type="entry name" value="Vanillyl_alc_oxidase_C-sub2"/>
</dbReference>
<gene>
    <name evidence="10" type="primary">GLO</name>
</gene>
<keyword evidence="8" id="KW-0492">Microsome</keyword>
<dbReference type="EMBL" id="GQ368253">
    <property type="protein sequence ID" value="ADI88511.1"/>
    <property type="molecule type" value="mRNA"/>
</dbReference>
<keyword evidence="8" id="KW-0060">Ascorbate biosynthesis</keyword>
<dbReference type="InterPro" id="IPR006094">
    <property type="entry name" value="Oxid_FAD_bind_N"/>
</dbReference>
<evidence type="ECO:0000256" key="8">
    <source>
        <dbReference type="RuleBase" id="RU367158"/>
    </source>
</evidence>
<keyword evidence="7" id="KW-0472">Membrane</keyword>
<evidence type="ECO:0000256" key="7">
    <source>
        <dbReference type="ARBA" id="ARBA00023136"/>
    </source>
</evidence>
<dbReference type="GO" id="GO:0050105">
    <property type="term" value="F:L-gulonolactone oxidase activity"/>
    <property type="evidence" value="ECO:0007669"/>
    <property type="project" value="UniProtKB-EC"/>
</dbReference>
<dbReference type="GO" id="GO:0003885">
    <property type="term" value="F:D-arabinono-1,4-lactone oxidase activity"/>
    <property type="evidence" value="ECO:0007669"/>
    <property type="project" value="UniProtKB-UniRule"/>
</dbReference>
<dbReference type="InterPro" id="IPR016167">
    <property type="entry name" value="FAD-bd_PCMH_sub1"/>
</dbReference>
<dbReference type="GO" id="GO:0071949">
    <property type="term" value="F:FAD binding"/>
    <property type="evidence" value="ECO:0007669"/>
    <property type="project" value="UniProtKB-UniRule"/>
</dbReference>
<dbReference type="AlphaFoldDB" id="K9JAG6"/>
<name>K9JAG6_HALDH</name>
<accession>K9JAG6</accession>
<dbReference type="UniPathway" id="UPA00991">
    <property type="reaction ID" value="UER00939"/>
</dbReference>
<reference evidence="10" key="1">
    <citation type="submission" date="2009-07" db="EMBL/GenBank/DDBJ databases">
        <title>Isolation and characterization of cDNA sequences of L-gulono-gamma-lactone oxidase, a key enzyme for biosynthesis of ascorbic acid, from abalone (Haliotis discus hannai Ino.).</title>
        <authorList>
            <person name="Wang J."/>
            <person name="Mai K."/>
            <person name="Ma H."/>
        </authorList>
    </citation>
    <scope>NUCLEOTIDE SEQUENCE</scope>
</reference>
<dbReference type="InterPro" id="IPR016166">
    <property type="entry name" value="FAD-bd_PCMH"/>
</dbReference>
<dbReference type="EC" id="1.1.3.8" evidence="8"/>
<sequence>MAGDVRSLGKPGYKFTNWATTYSCRPELYFEPETTEEVRQILAFAQEKGKKVKVIGYGHSPSDLACTTDYMISLSRYNKVVKVDTASLQVKVQGGCLVRDLNNNILPSHGMAFSVLGTVSELTVAGVISTGTHGTGANYGTISSYVVAMEIMTASGEVIEVSAEKNEELFLATTLSLGSLGIILTVTFQCEPAYNLQQKHYPAKLDQVLENLNTYVTSSDHFRFFWFPHTDDVVCYHASRTKEEPCVKGSWFWDMLVGYYILQILYWLSTFLPRLVPSINRFFFHTLYSSRAEKVDRSDKIFNFNCLFKQYVMEWAIPRDKTAVVLFELRNWVQESRFPAHFPVEVRFVKGDNIYLSPVHGWDACYINIIMYRPFNKFVQNDKYWTAFQKIVLDVGGRPHWAKDHKLGREDFQKLYPKFEAFCKIRESLDPNGMFLNSNLERVFGQSPSFTKII</sequence>
<comment type="cofactor">
    <cofactor evidence="1 8">
        <name>FAD</name>
        <dbReference type="ChEBI" id="CHEBI:57692"/>
    </cofactor>
</comment>
<dbReference type="Pfam" id="PF01565">
    <property type="entry name" value="FAD_binding_4"/>
    <property type="match status" value="1"/>
</dbReference>
<dbReference type="Gene3D" id="3.30.43.10">
    <property type="entry name" value="Uridine Diphospho-n-acetylenolpyruvylglucosamine Reductase, domain 2"/>
    <property type="match status" value="1"/>
</dbReference>
<evidence type="ECO:0000259" key="9">
    <source>
        <dbReference type="PROSITE" id="PS51387"/>
    </source>
</evidence>
<comment type="similarity">
    <text evidence="3 8">Belongs to the oxygen-dependent FAD-linked oxidoreductase family.</text>
</comment>
<feature type="domain" description="FAD-binding PCMH-type" evidence="9">
    <location>
        <begin position="22"/>
        <end position="193"/>
    </location>
</feature>
<dbReference type="InterPro" id="IPR010031">
    <property type="entry name" value="FAD_lactone_oxidase-like"/>
</dbReference>
<evidence type="ECO:0000256" key="3">
    <source>
        <dbReference type="ARBA" id="ARBA00005466"/>
    </source>
</evidence>
<proteinExistence type="evidence at transcript level"/>
<keyword evidence="5 8" id="KW-0274">FAD</keyword>
<dbReference type="Gene3D" id="3.30.465.10">
    <property type="match status" value="1"/>
</dbReference>
<dbReference type="Gene3D" id="1.10.45.10">
    <property type="entry name" value="Vanillyl-alcohol Oxidase, Chain A, domain 4"/>
    <property type="match status" value="1"/>
</dbReference>
<dbReference type="PROSITE" id="PS51387">
    <property type="entry name" value="FAD_PCMH"/>
    <property type="match status" value="1"/>
</dbReference>
<evidence type="ECO:0000256" key="4">
    <source>
        <dbReference type="ARBA" id="ARBA00022630"/>
    </source>
</evidence>
<dbReference type="InterPro" id="IPR030654">
    <property type="entry name" value="Sugar_lactone_oxidase"/>
</dbReference>
<organism evidence="10">
    <name type="scientific">Haliotis discus hannai</name>
    <name type="common">Japanese abalone</name>
    <dbReference type="NCBI Taxonomy" id="42344"/>
    <lineage>
        <taxon>Eukaryota</taxon>
        <taxon>Metazoa</taxon>
        <taxon>Spiralia</taxon>
        <taxon>Lophotrochozoa</taxon>
        <taxon>Mollusca</taxon>
        <taxon>Gastropoda</taxon>
        <taxon>Vetigastropoda</taxon>
        <taxon>Lepetellida</taxon>
        <taxon>Haliotoidea</taxon>
        <taxon>Haliotidae</taxon>
        <taxon>Haliotis</taxon>
    </lineage>
</organism>
<keyword evidence="6 8" id="KW-0560">Oxidoreductase</keyword>
<dbReference type="PANTHER" id="PTHR43762">
    <property type="entry name" value="L-GULONOLACTONE OXIDASE"/>
    <property type="match status" value="1"/>
</dbReference>
<keyword evidence="8" id="KW-0256">Endoplasmic reticulum</keyword>
<evidence type="ECO:0000256" key="6">
    <source>
        <dbReference type="ARBA" id="ARBA00023002"/>
    </source>
</evidence>
<evidence type="ECO:0000256" key="2">
    <source>
        <dbReference type="ARBA" id="ARBA00004370"/>
    </source>
</evidence>
<evidence type="ECO:0000313" key="10">
    <source>
        <dbReference type="EMBL" id="ADI88511.1"/>
    </source>
</evidence>
<dbReference type="PANTHER" id="PTHR43762:SF8">
    <property type="entry name" value="L-GULONOLACTONE OXIDASE"/>
    <property type="match status" value="1"/>
</dbReference>
<comment type="subcellular location">
    <subcellularLocation>
        <location evidence="2">Membrane</location>
    </subcellularLocation>
    <subcellularLocation>
        <location evidence="8">Microsome membrane</location>
        <topology evidence="8">Single-pass membrane protein</topology>
    </subcellularLocation>
    <subcellularLocation>
        <location evidence="8">Endoplasmic reticulum membrane</location>
        <topology evidence="8">Single-pass membrane protein</topology>
    </subcellularLocation>
</comment>
<comment type="pathway">
    <text evidence="8">Cofactor biosynthesis; L-ascorbate biosynthesis via UDP-alpha-D-glucuronate pathway; L-ascorbate from UDP-alpha-D-glucuronate: step 4/4.</text>
</comment>
<dbReference type="GO" id="GO:0005789">
    <property type="term" value="C:endoplasmic reticulum membrane"/>
    <property type="evidence" value="ECO:0007669"/>
    <property type="project" value="UniProtKB-SubCell"/>
</dbReference>
<evidence type="ECO:0000256" key="1">
    <source>
        <dbReference type="ARBA" id="ARBA00001974"/>
    </source>
</evidence>
<dbReference type="InterPro" id="IPR007173">
    <property type="entry name" value="ALO_C"/>
</dbReference>
<dbReference type="Gene3D" id="3.30.70.2520">
    <property type="match status" value="1"/>
</dbReference>
<dbReference type="NCBIfam" id="TIGR01678">
    <property type="entry name" value="FAD_lactone_ox"/>
    <property type="match status" value="1"/>
</dbReference>
<dbReference type="InterPro" id="IPR016169">
    <property type="entry name" value="FAD-bd_PCMH_sub2"/>
</dbReference>
<comment type="catalytic activity">
    <reaction evidence="8">
        <text>L-gulono-1,4-lactone + O2 = L-ascorbate + H2O2 + H(+)</text>
        <dbReference type="Rhea" id="RHEA:32363"/>
        <dbReference type="ChEBI" id="CHEBI:15378"/>
        <dbReference type="ChEBI" id="CHEBI:15379"/>
        <dbReference type="ChEBI" id="CHEBI:16240"/>
        <dbReference type="ChEBI" id="CHEBI:17587"/>
        <dbReference type="ChEBI" id="CHEBI:38290"/>
        <dbReference type="EC" id="1.1.3.8"/>
    </reaction>
</comment>
<keyword evidence="4 8" id="KW-0285">Flavoprotein</keyword>
<dbReference type="InterPro" id="IPR036318">
    <property type="entry name" value="FAD-bd_PCMH-like_sf"/>
</dbReference>
<dbReference type="GO" id="GO:0019853">
    <property type="term" value="P:L-ascorbic acid biosynthetic process"/>
    <property type="evidence" value="ECO:0007669"/>
    <property type="project" value="UniProtKB-KW"/>
</dbReference>
<dbReference type="Pfam" id="PF04030">
    <property type="entry name" value="ALO"/>
    <property type="match status" value="1"/>
</dbReference>
<dbReference type="SMR" id="K9JAG6"/>
<evidence type="ECO:0000256" key="5">
    <source>
        <dbReference type="ARBA" id="ARBA00022827"/>
    </source>
</evidence>
<comment type="function">
    <text evidence="8">Oxidizes L-gulono-1,4-lactone to hydrogen peroxide and L-xylo-hexulonolactone which spontaneously isomerizes to L-ascorbate.</text>
</comment>
<protein>
    <recommendedName>
        <fullName evidence="8">L-gulonolactone oxidase</fullName>
        <shortName evidence="8">LGO</shortName>
        <ecNumber evidence="8">1.1.3.8</ecNumber>
    </recommendedName>
</protein>
<dbReference type="PIRSF" id="PIRSF000136">
    <property type="entry name" value="LGO_GLO"/>
    <property type="match status" value="1"/>
</dbReference>
<dbReference type="SUPFAM" id="SSF56176">
    <property type="entry name" value="FAD-binding/transporter-associated domain-like"/>
    <property type="match status" value="1"/>
</dbReference>